<feature type="signal peptide" evidence="2">
    <location>
        <begin position="1"/>
        <end position="19"/>
    </location>
</feature>
<dbReference type="Proteomes" id="UP000759131">
    <property type="component" value="Unassembled WGS sequence"/>
</dbReference>
<feature type="chain" id="PRO_5036210911" evidence="2">
    <location>
        <begin position="20"/>
        <end position="120"/>
    </location>
</feature>
<reference evidence="3" key="1">
    <citation type="submission" date="2020-11" db="EMBL/GenBank/DDBJ databases">
        <authorList>
            <person name="Tran Van P."/>
        </authorList>
    </citation>
    <scope>NUCLEOTIDE SEQUENCE</scope>
</reference>
<proteinExistence type="predicted"/>
<feature type="compositionally biased region" description="Low complexity" evidence="1">
    <location>
        <begin position="40"/>
        <end position="49"/>
    </location>
</feature>
<gene>
    <name evidence="3" type="ORF">OSB1V03_LOCUS3586</name>
</gene>
<feature type="compositionally biased region" description="Basic and acidic residues" evidence="1">
    <location>
        <begin position="110"/>
        <end position="120"/>
    </location>
</feature>
<organism evidence="3">
    <name type="scientific">Medioppia subpectinata</name>
    <dbReference type="NCBI Taxonomy" id="1979941"/>
    <lineage>
        <taxon>Eukaryota</taxon>
        <taxon>Metazoa</taxon>
        <taxon>Ecdysozoa</taxon>
        <taxon>Arthropoda</taxon>
        <taxon>Chelicerata</taxon>
        <taxon>Arachnida</taxon>
        <taxon>Acari</taxon>
        <taxon>Acariformes</taxon>
        <taxon>Sarcoptiformes</taxon>
        <taxon>Oribatida</taxon>
        <taxon>Brachypylina</taxon>
        <taxon>Oppioidea</taxon>
        <taxon>Oppiidae</taxon>
        <taxon>Medioppia</taxon>
    </lineage>
</organism>
<name>A0A7R9KJX6_9ACAR</name>
<evidence type="ECO:0000313" key="3">
    <source>
        <dbReference type="EMBL" id="CAD7623126.1"/>
    </source>
</evidence>
<protein>
    <submittedName>
        <fullName evidence="3">Uncharacterized protein</fullName>
    </submittedName>
</protein>
<dbReference type="EMBL" id="CAJPIZ010001476">
    <property type="protein sequence ID" value="CAG2103556.1"/>
    <property type="molecule type" value="Genomic_DNA"/>
</dbReference>
<evidence type="ECO:0000256" key="2">
    <source>
        <dbReference type="SAM" id="SignalP"/>
    </source>
</evidence>
<dbReference type="EMBL" id="OC856051">
    <property type="protein sequence ID" value="CAD7623126.1"/>
    <property type="molecule type" value="Genomic_DNA"/>
</dbReference>
<feature type="region of interest" description="Disordered" evidence="1">
    <location>
        <begin position="89"/>
        <end position="120"/>
    </location>
</feature>
<dbReference type="AlphaFoldDB" id="A0A7R9KJX6"/>
<keyword evidence="4" id="KW-1185">Reference proteome</keyword>
<feature type="region of interest" description="Disordered" evidence="1">
    <location>
        <begin position="22"/>
        <end position="57"/>
    </location>
</feature>
<sequence>MKTILFIAFLSTMAILCMAAEQGQQSQGTVGGSPTPNQQPSGSMGTETTTPPPSGSSALLFSPYVHLLCKHNPESGIFRIRYRNRTGPEHILPLSTGTGPDRIISAPDRTGQELIHDRKN</sequence>
<accession>A0A7R9KJX6</accession>
<keyword evidence="2" id="KW-0732">Signal</keyword>
<evidence type="ECO:0000313" key="4">
    <source>
        <dbReference type="Proteomes" id="UP000759131"/>
    </source>
</evidence>
<evidence type="ECO:0000256" key="1">
    <source>
        <dbReference type="SAM" id="MobiDB-lite"/>
    </source>
</evidence>